<keyword evidence="2 7" id="KW-0812">Transmembrane</keyword>
<evidence type="ECO:0000313" key="11">
    <source>
        <dbReference type="Proteomes" id="UP000005203"/>
    </source>
</evidence>
<dbReference type="OrthoDB" id="9880600at2759"/>
<dbReference type="GO" id="GO:0007601">
    <property type="term" value="P:visual perception"/>
    <property type="evidence" value="ECO:0007669"/>
    <property type="project" value="InterPro"/>
</dbReference>
<keyword evidence="8" id="KW-0732">Signal</keyword>
<feature type="transmembrane region" description="Helical" evidence="7">
    <location>
        <begin position="481"/>
        <end position="499"/>
    </location>
</feature>
<feature type="transmembrane region" description="Helical" evidence="7">
    <location>
        <begin position="589"/>
        <end position="613"/>
    </location>
</feature>
<evidence type="ECO:0000256" key="8">
    <source>
        <dbReference type="SAM" id="SignalP"/>
    </source>
</evidence>
<dbReference type="EnsemblMetazoa" id="XM_026445520">
    <property type="protein sequence ID" value="XP_026301305"/>
    <property type="gene ID" value="LOC726228"/>
</dbReference>
<evidence type="ECO:0000256" key="2">
    <source>
        <dbReference type="ARBA" id="ARBA00022692"/>
    </source>
</evidence>
<accession>A0A8B8HB94</accession>
<keyword evidence="4 7" id="KW-0472">Membrane</keyword>
<feature type="transmembrane region" description="Helical" evidence="7">
    <location>
        <begin position="519"/>
        <end position="541"/>
    </location>
</feature>
<evidence type="ECO:0000259" key="9">
    <source>
        <dbReference type="PROSITE" id="PS50259"/>
    </source>
</evidence>
<sequence length="857" mass="96036">MKLSRGSMVSPEFLVTFLAALRTVLGTEDDLDDPSTCSRSKSLFEIPGDAVLSVFLNINHGPYCNVTSDTGLQEVVTASYVVHLLNKHEFIPGFSLGLKIFDTCFDETTVYKQALQTTVDADCRADRYDMGILLPTEYATIMEPLRNYSVSPIATYEEQNLTRPLISLMVHYMSTRFETVDLLLASHDPALNIFLDTAREAGICVKNYGDSLEVFGGGDEAEAVIAVIGRRNDIRQWIERGERLEESRKTWIALPLDGSSVDDLIPSGSYAVRASPLDPDFLQHVSSPSTFLEAAANPVTRSPHLLGVGKAVLELAQLLQDIRKRNCPRVTAALCAMQRFNPGSRQEMRNADVYTALRIIARSHSIRYLVAMRSQRGDVVDMAAYNVEPANMKFRVAPESRMPKMPRLCLKKYARNCDGCANFKKRFGPRGKDTLDRGLLKAGNWIPIFLTVVVCGTFACGAIAVFIIYRFMVEDVLDGNPMLTIVLILANVFTLQTVLPFCINDDYLGGERLNSRKILATTLAFGLDFSLMLTRAFFLVFSKGGVFTAHINGHLQGLMVFFMFFVQVAISVMFFALNNHDSAVIMRSLVFIALLGYDIFLLITLFVVCFFIFQLPRNYREGKCFFGTSIGLLIAWAVWLTCFILVEPEYRDTVVSLGIISTAYLIIIGILIPRTYYMVTHLARGKKFGQRFGSTDLAPDSRIDTIGRQTRPFYDYVHSGSASNLHVTPTMYPNYYGSSSPGQKYLGGTGNRRIPGYNNYGYHSEMREVNNSYTVPQVCIEDADSTYARPKSKDRKRRAKGEKDCIETDVYVEATCRRSSNESAYPGSRSNSPRLAQVEATIREEEEEEETSRITRF</sequence>
<dbReference type="AlphaFoldDB" id="A0A7M7MUS7"/>
<feature type="transmembrane region" description="Helical" evidence="7">
    <location>
        <begin position="658"/>
        <end position="677"/>
    </location>
</feature>
<protein>
    <submittedName>
        <fullName evidence="12">Protein bride of sevenless isoform X1</fullName>
    </submittedName>
</protein>
<dbReference type="CTD" id="43146"/>
<keyword evidence="5" id="KW-0325">Glycoprotein</keyword>
<evidence type="ECO:0000256" key="7">
    <source>
        <dbReference type="SAM" id="Phobius"/>
    </source>
</evidence>
<feature type="signal peptide" evidence="8">
    <location>
        <begin position="1"/>
        <end position="26"/>
    </location>
</feature>
<dbReference type="GeneID" id="726228"/>
<feature type="compositionally biased region" description="Polar residues" evidence="6">
    <location>
        <begin position="821"/>
        <end position="834"/>
    </location>
</feature>
<evidence type="ECO:0000256" key="3">
    <source>
        <dbReference type="ARBA" id="ARBA00022989"/>
    </source>
</evidence>
<dbReference type="KEGG" id="ame:726228"/>
<feature type="transmembrane region" description="Helical" evidence="7">
    <location>
        <begin position="553"/>
        <end position="577"/>
    </location>
</feature>
<evidence type="ECO:0000313" key="10">
    <source>
        <dbReference type="EnsemblMetazoa" id="XP_026301305"/>
    </source>
</evidence>
<dbReference type="GO" id="GO:0005118">
    <property type="term" value="F:sevenless binding"/>
    <property type="evidence" value="ECO:0007669"/>
    <property type="project" value="InterPro"/>
</dbReference>
<feature type="region of interest" description="Disordered" evidence="6">
    <location>
        <begin position="818"/>
        <end position="857"/>
    </location>
</feature>
<feature type="transmembrane region" description="Helical" evidence="7">
    <location>
        <begin position="445"/>
        <end position="469"/>
    </location>
</feature>
<name>A0A7M7MUS7_APIME</name>
<comment type="subcellular location">
    <subcellularLocation>
        <location evidence="1">Membrane</location>
        <topology evidence="1">Multi-pass membrane protein</topology>
    </subcellularLocation>
</comment>
<dbReference type="InterPro" id="IPR017978">
    <property type="entry name" value="GPCR_3_C"/>
</dbReference>
<gene>
    <name evidence="12" type="primary">LOC726228</name>
</gene>
<organism evidence="10">
    <name type="scientific">Apis mellifera</name>
    <name type="common">Honeybee</name>
    <dbReference type="NCBI Taxonomy" id="7460"/>
    <lineage>
        <taxon>Eukaryota</taxon>
        <taxon>Metazoa</taxon>
        <taxon>Ecdysozoa</taxon>
        <taxon>Arthropoda</taxon>
        <taxon>Hexapoda</taxon>
        <taxon>Insecta</taxon>
        <taxon>Pterygota</taxon>
        <taxon>Neoptera</taxon>
        <taxon>Endopterygota</taxon>
        <taxon>Hymenoptera</taxon>
        <taxon>Apocrita</taxon>
        <taxon>Aculeata</taxon>
        <taxon>Apoidea</taxon>
        <taxon>Anthophila</taxon>
        <taxon>Apidae</taxon>
        <taxon>Apis</taxon>
    </lineage>
</organism>
<dbReference type="GO" id="GO:0016020">
    <property type="term" value="C:membrane"/>
    <property type="evidence" value="ECO:0007669"/>
    <property type="project" value="UniProtKB-SubCell"/>
</dbReference>
<evidence type="ECO:0000256" key="6">
    <source>
        <dbReference type="SAM" id="MobiDB-lite"/>
    </source>
</evidence>
<evidence type="ECO:0000313" key="12">
    <source>
        <dbReference type="RefSeq" id="XP_026301305.1"/>
    </source>
</evidence>
<proteinExistence type="predicted"/>
<dbReference type="PRINTS" id="PR01223">
    <property type="entry name" value="BRIDEOF7LESS"/>
</dbReference>
<dbReference type="CDD" id="cd15042">
    <property type="entry name" value="7tmC_Boss"/>
    <property type="match status" value="1"/>
</dbReference>
<feature type="domain" description="G-protein coupled receptors family 3 profile" evidence="9">
    <location>
        <begin position="590"/>
        <end position="681"/>
    </location>
</feature>
<keyword evidence="11" id="KW-1185">Reference proteome</keyword>
<evidence type="ECO:0000256" key="4">
    <source>
        <dbReference type="ARBA" id="ARBA00023136"/>
    </source>
</evidence>
<feature type="chain" id="PRO_5044660712" evidence="8">
    <location>
        <begin position="27"/>
        <end position="857"/>
    </location>
</feature>
<dbReference type="PANTHER" id="PTHR24060">
    <property type="entry name" value="METABOTROPIC GLUTAMATE RECEPTOR"/>
    <property type="match status" value="1"/>
</dbReference>
<dbReference type="Gene3D" id="3.40.50.2300">
    <property type="match status" value="1"/>
</dbReference>
<dbReference type="InterPro" id="IPR050726">
    <property type="entry name" value="mGluR"/>
</dbReference>
<reference evidence="12" key="2">
    <citation type="submission" date="2025-04" db="UniProtKB">
        <authorList>
            <consortium name="RefSeq"/>
        </authorList>
    </citation>
    <scope>IDENTIFICATION</scope>
    <source>
        <strain evidence="12">DH4</strain>
        <tissue evidence="12">Whole body</tissue>
    </source>
</reference>
<dbReference type="PROSITE" id="PS50259">
    <property type="entry name" value="G_PROTEIN_RECEP_F3_4"/>
    <property type="match status" value="1"/>
</dbReference>
<feature type="transmembrane region" description="Helical" evidence="7">
    <location>
        <begin position="625"/>
        <end position="646"/>
    </location>
</feature>
<evidence type="ECO:0000256" key="5">
    <source>
        <dbReference type="ARBA" id="ARBA00023180"/>
    </source>
</evidence>
<accession>A0A7M7MUS7</accession>
<dbReference type="RefSeq" id="XP_026301305.1">
    <property type="nucleotide sequence ID" value="XM_026445520.1"/>
</dbReference>
<dbReference type="InterPro" id="IPR002956">
    <property type="entry name" value="Bride_of_7less"/>
</dbReference>
<dbReference type="GO" id="GO:0004930">
    <property type="term" value="F:G protein-coupled receptor activity"/>
    <property type="evidence" value="ECO:0007669"/>
    <property type="project" value="InterPro"/>
</dbReference>
<dbReference type="Proteomes" id="UP000005203">
    <property type="component" value="Linkage group LG15"/>
</dbReference>
<dbReference type="Pfam" id="PF00003">
    <property type="entry name" value="7tm_3"/>
    <property type="match status" value="1"/>
</dbReference>
<keyword evidence="3 7" id="KW-1133">Transmembrane helix</keyword>
<reference evidence="10" key="1">
    <citation type="submission" date="2021-01" db="UniProtKB">
        <authorList>
            <consortium name="EnsemblMetazoa"/>
        </authorList>
    </citation>
    <scope>IDENTIFICATION</scope>
    <source>
        <strain evidence="10">DH4</strain>
    </source>
</reference>
<evidence type="ECO:0000256" key="1">
    <source>
        <dbReference type="ARBA" id="ARBA00004141"/>
    </source>
</evidence>